<dbReference type="InterPro" id="IPR001543">
    <property type="entry name" value="FliN-like_C"/>
</dbReference>
<gene>
    <name evidence="12" type="ORF">H8E79_01315</name>
</gene>
<comment type="similarity">
    <text evidence="3">Belongs to the FliM family.</text>
</comment>
<dbReference type="InterPro" id="IPR028976">
    <property type="entry name" value="CheC-like_sf"/>
</dbReference>
<evidence type="ECO:0000256" key="3">
    <source>
        <dbReference type="ARBA" id="ARBA00011049"/>
    </source>
</evidence>
<evidence type="ECO:0000256" key="9">
    <source>
        <dbReference type="ARBA" id="ARBA00023143"/>
    </source>
</evidence>
<dbReference type="InterPro" id="IPR001689">
    <property type="entry name" value="Flag_FliM"/>
</dbReference>
<dbReference type="PRINTS" id="PR00955">
    <property type="entry name" value="FLGMOTORFLIM"/>
</dbReference>
<dbReference type="Gene3D" id="2.30.330.10">
    <property type="entry name" value="SpoA-like"/>
    <property type="match status" value="1"/>
</dbReference>
<proteinExistence type="inferred from homology"/>
<keyword evidence="12" id="KW-0966">Cell projection</keyword>
<dbReference type="PANTHER" id="PTHR30034">
    <property type="entry name" value="FLAGELLAR MOTOR SWITCH PROTEIN FLIM"/>
    <property type="match status" value="1"/>
</dbReference>
<keyword evidence="7" id="KW-0283">Flagellar rotation</keyword>
<evidence type="ECO:0000256" key="1">
    <source>
        <dbReference type="ARBA" id="ARBA00004117"/>
    </source>
</evidence>
<evidence type="ECO:0000259" key="11">
    <source>
        <dbReference type="Pfam" id="PF01052"/>
    </source>
</evidence>
<dbReference type="EMBL" id="JACNLK010000016">
    <property type="protein sequence ID" value="MBC8207792.1"/>
    <property type="molecule type" value="Genomic_DNA"/>
</dbReference>
<evidence type="ECO:0000256" key="10">
    <source>
        <dbReference type="ARBA" id="ARBA00025044"/>
    </source>
</evidence>
<evidence type="ECO:0000256" key="6">
    <source>
        <dbReference type="ARBA" id="ARBA00022500"/>
    </source>
</evidence>
<sequence>MVEPLLTKDEIADLLGVVQQEGQGTPQPSEKKTSGTTAPVREFNLFQRNNVADGQRRLPNLDVILDSFAQTLSVSLTNQLQRTFQILPQSIDAMTFRQYMETRENGVATGVLQLAPLKNGALLSFTPGLSFAIIEIMFGAALNVTPLELKRKLTTIEMHVLHSVMTNVCTEFDKSMEAIIPLKSSVIKIESDPSLLSITDPEAEVLIGRFTVGIGSISGTMEIIFPLSTFEPLREQFKNLLKSNRATHGGWADHIAEDVVEMPLTLIAQSGELSLPVRKILDMKVGDIIDIDYDPIAPLKVLVEDRLKFFAVSGVHNKKKVIHLTGVYEKGARHGRISR</sequence>
<accession>A0A8J6N8S7</accession>
<organism evidence="12 13">
    <name type="scientific">Candidatus Desulfatifera sulfidica</name>
    <dbReference type="NCBI Taxonomy" id="2841691"/>
    <lineage>
        <taxon>Bacteria</taxon>
        <taxon>Pseudomonadati</taxon>
        <taxon>Thermodesulfobacteriota</taxon>
        <taxon>Desulfobulbia</taxon>
        <taxon>Desulfobulbales</taxon>
        <taxon>Desulfobulbaceae</taxon>
        <taxon>Candidatus Desulfatifera</taxon>
    </lineage>
</organism>
<keyword evidence="6" id="KW-0145">Chemotaxis</keyword>
<feature type="domain" description="Flagellar motor switch protein FliN-like C-terminal" evidence="11">
    <location>
        <begin position="259"/>
        <end position="327"/>
    </location>
</feature>
<dbReference type="Pfam" id="PF02154">
    <property type="entry name" value="FliM"/>
    <property type="match status" value="1"/>
</dbReference>
<evidence type="ECO:0000256" key="7">
    <source>
        <dbReference type="ARBA" id="ARBA00022779"/>
    </source>
</evidence>
<evidence type="ECO:0000313" key="12">
    <source>
        <dbReference type="EMBL" id="MBC8207792.1"/>
    </source>
</evidence>
<evidence type="ECO:0000313" key="13">
    <source>
        <dbReference type="Proteomes" id="UP000599024"/>
    </source>
</evidence>
<dbReference type="GO" id="GO:0071978">
    <property type="term" value="P:bacterial-type flagellum-dependent swarming motility"/>
    <property type="evidence" value="ECO:0007669"/>
    <property type="project" value="TreeGrafter"/>
</dbReference>
<keyword evidence="12" id="KW-0282">Flagellum</keyword>
<comment type="caution">
    <text evidence="12">The sequence shown here is derived from an EMBL/GenBank/DDBJ whole genome shotgun (WGS) entry which is preliminary data.</text>
</comment>
<name>A0A8J6N8S7_9BACT</name>
<evidence type="ECO:0000256" key="4">
    <source>
        <dbReference type="ARBA" id="ARBA00021898"/>
    </source>
</evidence>
<dbReference type="PIRSF" id="PIRSF002888">
    <property type="entry name" value="FliM"/>
    <property type="match status" value="1"/>
</dbReference>
<dbReference type="GO" id="GO:0050918">
    <property type="term" value="P:positive chemotaxis"/>
    <property type="evidence" value="ECO:0007669"/>
    <property type="project" value="TreeGrafter"/>
</dbReference>
<dbReference type="AlphaFoldDB" id="A0A8J6N8S7"/>
<comment type="function">
    <text evidence="10">FliM is one of three proteins (FliG, FliN, FliM) that forms the rotor-mounted switch complex (C ring), located at the base of the basal body. This complex interacts with the CheY and CheZ chemotaxis proteins, in addition to contacting components of the motor that determine the direction of flagellar rotation.</text>
</comment>
<dbReference type="CDD" id="cd17908">
    <property type="entry name" value="FliM"/>
    <property type="match status" value="1"/>
</dbReference>
<dbReference type="GO" id="GO:0003774">
    <property type="term" value="F:cytoskeletal motor activity"/>
    <property type="evidence" value="ECO:0007669"/>
    <property type="project" value="InterPro"/>
</dbReference>
<dbReference type="GO" id="GO:0009425">
    <property type="term" value="C:bacterial-type flagellum basal body"/>
    <property type="evidence" value="ECO:0007669"/>
    <property type="project" value="UniProtKB-SubCell"/>
</dbReference>
<keyword evidence="5" id="KW-1003">Cell membrane</keyword>
<comment type="subcellular location">
    <subcellularLocation>
        <location evidence="1">Bacterial flagellum basal body</location>
    </subcellularLocation>
    <subcellularLocation>
        <location evidence="2">Cell membrane</location>
        <topology evidence="2">Peripheral membrane protein</topology>
    </subcellularLocation>
</comment>
<dbReference type="PANTHER" id="PTHR30034:SF6">
    <property type="entry name" value="YOP PROTEINS TRANSLOCATION PROTEIN Q"/>
    <property type="match status" value="1"/>
</dbReference>
<evidence type="ECO:0000256" key="8">
    <source>
        <dbReference type="ARBA" id="ARBA00023136"/>
    </source>
</evidence>
<dbReference type="Proteomes" id="UP000599024">
    <property type="component" value="Unassembled WGS sequence"/>
</dbReference>
<dbReference type="Pfam" id="PF01052">
    <property type="entry name" value="FliMN_C"/>
    <property type="match status" value="1"/>
</dbReference>
<dbReference type="InterPro" id="IPR036429">
    <property type="entry name" value="SpoA-like_sf"/>
</dbReference>
<dbReference type="SUPFAM" id="SSF101801">
    <property type="entry name" value="Surface presentation of antigens (SPOA)"/>
    <property type="match status" value="1"/>
</dbReference>
<evidence type="ECO:0000256" key="5">
    <source>
        <dbReference type="ARBA" id="ARBA00022475"/>
    </source>
</evidence>
<reference evidence="12 13" key="1">
    <citation type="submission" date="2020-08" db="EMBL/GenBank/DDBJ databases">
        <title>Bridging the membrane lipid divide: bacteria of the FCB group superphylum have the potential to synthesize archaeal ether lipids.</title>
        <authorList>
            <person name="Villanueva L."/>
            <person name="Von Meijenfeldt F.A.B."/>
            <person name="Westbye A.B."/>
            <person name="Yadav S."/>
            <person name="Hopmans E.C."/>
            <person name="Dutilh B.E."/>
            <person name="Sinninghe Damste J.S."/>
        </authorList>
    </citation>
    <scope>NUCLEOTIDE SEQUENCE [LARGE SCALE GENOMIC DNA]</scope>
    <source>
        <strain evidence="12">NIOZ-UU81</strain>
    </source>
</reference>
<dbReference type="SUPFAM" id="SSF103039">
    <property type="entry name" value="CheC-like"/>
    <property type="match status" value="1"/>
</dbReference>
<keyword evidence="9" id="KW-0975">Bacterial flagellum</keyword>
<protein>
    <recommendedName>
        <fullName evidence="4">Flagellar motor switch protein FliM</fullName>
    </recommendedName>
</protein>
<keyword evidence="8" id="KW-0472">Membrane</keyword>
<dbReference type="Gene3D" id="3.40.1550.10">
    <property type="entry name" value="CheC-like"/>
    <property type="match status" value="1"/>
</dbReference>
<keyword evidence="12" id="KW-0969">Cilium</keyword>
<evidence type="ECO:0000256" key="2">
    <source>
        <dbReference type="ARBA" id="ARBA00004202"/>
    </source>
</evidence>
<dbReference type="GO" id="GO:0005886">
    <property type="term" value="C:plasma membrane"/>
    <property type="evidence" value="ECO:0007669"/>
    <property type="project" value="UniProtKB-SubCell"/>
</dbReference>